<dbReference type="RefSeq" id="WP_123610404.1">
    <property type="nucleotide sequence ID" value="NZ_RJVG01000011.1"/>
</dbReference>
<dbReference type="InterPro" id="IPR023804">
    <property type="entry name" value="DUF3792_TM"/>
</dbReference>
<keyword evidence="1" id="KW-0472">Membrane</keyword>
<dbReference type="NCBIfam" id="TIGR04086">
    <property type="entry name" value="TIGR04086_membr"/>
    <property type="match status" value="1"/>
</dbReference>
<keyword evidence="3" id="KW-1185">Reference proteome</keyword>
<evidence type="ECO:0000313" key="3">
    <source>
        <dbReference type="Proteomes" id="UP000273083"/>
    </source>
</evidence>
<gene>
    <name evidence="2" type="ORF">EDD66_11119</name>
</gene>
<dbReference type="OrthoDB" id="1779887at2"/>
<dbReference type="AlphaFoldDB" id="A0A3N1XGL1"/>
<dbReference type="Proteomes" id="UP000273083">
    <property type="component" value="Unassembled WGS sequence"/>
</dbReference>
<feature type="transmembrane region" description="Helical" evidence="1">
    <location>
        <begin position="12"/>
        <end position="34"/>
    </location>
</feature>
<accession>A0A3N1XGL1</accession>
<dbReference type="Pfam" id="PF12670">
    <property type="entry name" value="DUF3792"/>
    <property type="match status" value="1"/>
</dbReference>
<comment type="caution">
    <text evidence="2">The sequence shown here is derived from an EMBL/GenBank/DDBJ whole genome shotgun (WGS) entry which is preliminary data.</text>
</comment>
<dbReference type="EMBL" id="RJVG01000011">
    <property type="protein sequence ID" value="ROR25258.1"/>
    <property type="molecule type" value="Genomic_DNA"/>
</dbReference>
<feature type="transmembrane region" description="Helical" evidence="1">
    <location>
        <begin position="74"/>
        <end position="95"/>
    </location>
</feature>
<protein>
    <submittedName>
        <fullName evidence="2">Putative membrane protein (TIGR04086 family)</fullName>
    </submittedName>
</protein>
<reference evidence="2 3" key="1">
    <citation type="submission" date="2018-11" db="EMBL/GenBank/DDBJ databases">
        <title>Genomic Encyclopedia of Type Strains, Phase IV (KMG-IV): sequencing the most valuable type-strain genomes for metagenomic binning, comparative biology and taxonomic classification.</title>
        <authorList>
            <person name="Goeker M."/>
        </authorList>
    </citation>
    <scope>NUCLEOTIDE SEQUENCE [LARGE SCALE GENOMIC DNA]</scope>
    <source>
        <strain evidence="2 3">DSM 26537</strain>
    </source>
</reference>
<name>A0A3N1XGL1_9FIRM</name>
<feature type="transmembrane region" description="Helical" evidence="1">
    <location>
        <begin position="101"/>
        <end position="123"/>
    </location>
</feature>
<keyword evidence="1" id="KW-1133">Transmembrane helix</keyword>
<evidence type="ECO:0000313" key="2">
    <source>
        <dbReference type="EMBL" id="ROR25258.1"/>
    </source>
</evidence>
<proteinExistence type="predicted"/>
<evidence type="ECO:0000256" key="1">
    <source>
        <dbReference type="SAM" id="Phobius"/>
    </source>
</evidence>
<keyword evidence="1" id="KW-0812">Transmembrane</keyword>
<sequence length="124" mass="13448">MNKMALKKSKVFYIIRALLFSYILTIIILLILSLLVYKADISSGTIRIGIILSYILSTFLGGLIIGKGVGEKKYLWGMGVGILYFLLILIVSIVLNKSNFSGSASMITVFIMCTLGGTLGGMLS</sequence>
<organism evidence="2 3">
    <name type="scientific">Mobilisporobacter senegalensis</name>
    <dbReference type="NCBI Taxonomy" id="1329262"/>
    <lineage>
        <taxon>Bacteria</taxon>
        <taxon>Bacillati</taxon>
        <taxon>Bacillota</taxon>
        <taxon>Clostridia</taxon>
        <taxon>Lachnospirales</taxon>
        <taxon>Lachnospiraceae</taxon>
        <taxon>Mobilisporobacter</taxon>
    </lineage>
</organism>
<feature type="transmembrane region" description="Helical" evidence="1">
    <location>
        <begin position="46"/>
        <end position="65"/>
    </location>
</feature>